<dbReference type="RefSeq" id="WP_394826983.1">
    <property type="nucleotide sequence ID" value="NZ_CP089984.1"/>
</dbReference>
<evidence type="ECO:0000256" key="5">
    <source>
        <dbReference type="ARBA" id="ARBA00022989"/>
    </source>
</evidence>
<keyword evidence="2" id="KW-1003">Cell membrane</keyword>
<dbReference type="GO" id="GO:0016740">
    <property type="term" value="F:transferase activity"/>
    <property type="evidence" value="ECO:0007669"/>
    <property type="project" value="UniProtKB-KW"/>
</dbReference>
<reference evidence="9 10" key="1">
    <citation type="submission" date="2021-12" db="EMBL/GenBank/DDBJ databases">
        <title>Discovery of the Pendulisporaceae a myxobacterial family with distinct sporulation behavior and unique specialized metabolism.</title>
        <authorList>
            <person name="Garcia R."/>
            <person name="Popoff A."/>
            <person name="Bader C.D."/>
            <person name="Loehr J."/>
            <person name="Walesch S."/>
            <person name="Walt C."/>
            <person name="Boldt J."/>
            <person name="Bunk B."/>
            <person name="Haeckl F.J.F.P.J."/>
            <person name="Gunesch A.P."/>
            <person name="Birkelbach J."/>
            <person name="Nuebel U."/>
            <person name="Pietschmann T."/>
            <person name="Bach T."/>
            <person name="Mueller R."/>
        </authorList>
    </citation>
    <scope>NUCLEOTIDE SEQUENCE [LARGE SCALE GENOMIC DNA]</scope>
    <source>
        <strain evidence="9 10">MSr11954</strain>
    </source>
</reference>
<dbReference type="EMBL" id="CP089984">
    <property type="protein sequence ID" value="WXB17353.1"/>
    <property type="molecule type" value="Genomic_DNA"/>
</dbReference>
<feature type="transmembrane region" description="Helical" evidence="8">
    <location>
        <begin position="92"/>
        <end position="111"/>
    </location>
</feature>
<comment type="similarity">
    <text evidence="1">Belongs to the Lgt family.</text>
</comment>
<feature type="region of interest" description="Disordered" evidence="7">
    <location>
        <begin position="375"/>
        <end position="430"/>
    </location>
</feature>
<evidence type="ECO:0000256" key="1">
    <source>
        <dbReference type="ARBA" id="ARBA00007150"/>
    </source>
</evidence>
<dbReference type="PANTHER" id="PTHR30589:SF0">
    <property type="entry name" value="PHOSPHATIDYLGLYCEROL--PROLIPOPROTEIN DIACYLGLYCERYL TRANSFERASE"/>
    <property type="match status" value="1"/>
</dbReference>
<keyword evidence="5 8" id="KW-1133">Transmembrane helix</keyword>
<evidence type="ECO:0000313" key="10">
    <source>
        <dbReference type="Proteomes" id="UP001370348"/>
    </source>
</evidence>
<evidence type="ECO:0000256" key="3">
    <source>
        <dbReference type="ARBA" id="ARBA00022679"/>
    </source>
</evidence>
<evidence type="ECO:0000256" key="4">
    <source>
        <dbReference type="ARBA" id="ARBA00022692"/>
    </source>
</evidence>
<evidence type="ECO:0000313" key="9">
    <source>
        <dbReference type="EMBL" id="WXB17353.1"/>
    </source>
</evidence>
<feature type="compositionally biased region" description="Pro residues" evidence="7">
    <location>
        <begin position="380"/>
        <end position="404"/>
    </location>
</feature>
<protein>
    <submittedName>
        <fullName evidence="9">Prolipoprotein diacylglyceryl transferase</fullName>
    </submittedName>
</protein>
<keyword evidence="10" id="KW-1185">Reference proteome</keyword>
<keyword evidence="4 8" id="KW-0812">Transmembrane</keyword>
<organism evidence="9 10">
    <name type="scientific">Pendulispora albinea</name>
    <dbReference type="NCBI Taxonomy" id="2741071"/>
    <lineage>
        <taxon>Bacteria</taxon>
        <taxon>Pseudomonadati</taxon>
        <taxon>Myxococcota</taxon>
        <taxon>Myxococcia</taxon>
        <taxon>Myxococcales</taxon>
        <taxon>Sorangiineae</taxon>
        <taxon>Pendulisporaceae</taxon>
        <taxon>Pendulispora</taxon>
    </lineage>
</organism>
<dbReference type="Pfam" id="PF01790">
    <property type="entry name" value="LGT"/>
    <property type="match status" value="1"/>
</dbReference>
<dbReference type="InterPro" id="IPR001640">
    <property type="entry name" value="Lgt"/>
</dbReference>
<dbReference type="PANTHER" id="PTHR30589">
    <property type="entry name" value="PROLIPOPROTEIN DIACYLGLYCERYL TRANSFERASE"/>
    <property type="match status" value="1"/>
</dbReference>
<evidence type="ECO:0000256" key="7">
    <source>
        <dbReference type="SAM" id="MobiDB-lite"/>
    </source>
</evidence>
<feature type="transmembrane region" description="Helical" evidence="8">
    <location>
        <begin position="54"/>
        <end position="72"/>
    </location>
</feature>
<dbReference type="Proteomes" id="UP001370348">
    <property type="component" value="Chromosome"/>
</dbReference>
<keyword evidence="3 9" id="KW-0808">Transferase</keyword>
<evidence type="ECO:0000256" key="2">
    <source>
        <dbReference type="ARBA" id="ARBA00022475"/>
    </source>
</evidence>
<accession>A0ABZ2M5B5</accession>
<feature type="transmembrane region" description="Helical" evidence="8">
    <location>
        <begin position="22"/>
        <end position="42"/>
    </location>
</feature>
<name>A0ABZ2M5B5_9BACT</name>
<proteinExistence type="inferred from homology"/>
<keyword evidence="6 8" id="KW-0472">Membrane</keyword>
<evidence type="ECO:0000256" key="8">
    <source>
        <dbReference type="SAM" id="Phobius"/>
    </source>
</evidence>
<evidence type="ECO:0000256" key="6">
    <source>
        <dbReference type="ARBA" id="ARBA00023136"/>
    </source>
</evidence>
<gene>
    <name evidence="9" type="ORF">LZC94_08725</name>
</gene>
<feature type="compositionally biased region" description="Low complexity" evidence="7">
    <location>
        <begin position="405"/>
        <end position="418"/>
    </location>
</feature>
<feature type="transmembrane region" description="Helical" evidence="8">
    <location>
        <begin position="256"/>
        <end position="277"/>
    </location>
</feature>
<sequence>MRPILVMWLAAHGVPGWLAPDYATMCGVATLLGAIVALRLAARDGASIPTQARALALAYLAALLGGYVFEWVRAIPGALAAGSWDPILTSGRAAYGGLLAGIAVPAIYLRVRSGAGEPSPWMPARAFLDRATPGMGFAFALVRIGCFLEGCDYGRPTSSLLGVRFPAGSIAADEHALRGWIPLGVPSLPVHATELYESLVGVAASLYAWRWLRRVNPEHPERSTRDGGAFLAWMAIYASGRFLLELLRGDEDRGVYLGWSSAQIVSIALLAATFALSRRWKLATFGPRALHRDRTGRVMGAGRTALLAFFLASAAMPRPAHAQGADAIVLRTGERVPGTITEVSPGDHVSIRLASGQVSTIPWMVITRLERNGRAETLSAPPPPSAPPSPASPSPPSANPPSANPPSANAPSPASSSPVPAPKAPQRSVQHARHITLQISVAPALTLARPDVPSGATSELDVLYRLRLGDQARLDVGLEGRLYGNDVAWHYGLGVPFQFALEAGRHFEVRGIFVPTHTWLVWDTKAFANVNVWALRMGAEVAWAVSSHVTFGLSPIGFNVISAESVGVITTYEPRLSFGLVF</sequence>